<reference evidence="1 2" key="1">
    <citation type="journal article" date="2023" name="Proc. Natl. Acad. Sci. U.S.A.">
        <title>A global phylogenomic analysis of the shiitake genus Lentinula.</title>
        <authorList>
            <person name="Sierra-Patev S."/>
            <person name="Min B."/>
            <person name="Naranjo-Ortiz M."/>
            <person name="Looney B."/>
            <person name="Konkel Z."/>
            <person name="Slot J.C."/>
            <person name="Sakamoto Y."/>
            <person name="Steenwyk J.L."/>
            <person name="Rokas A."/>
            <person name="Carro J."/>
            <person name="Camarero S."/>
            <person name="Ferreira P."/>
            <person name="Molpeceres G."/>
            <person name="Ruiz-Duenas F.J."/>
            <person name="Serrano A."/>
            <person name="Henrissat B."/>
            <person name="Drula E."/>
            <person name="Hughes K.W."/>
            <person name="Mata J.L."/>
            <person name="Ishikawa N.K."/>
            <person name="Vargas-Isla R."/>
            <person name="Ushijima S."/>
            <person name="Smith C.A."/>
            <person name="Donoghue J."/>
            <person name="Ahrendt S."/>
            <person name="Andreopoulos W."/>
            <person name="He G."/>
            <person name="LaButti K."/>
            <person name="Lipzen A."/>
            <person name="Ng V."/>
            <person name="Riley R."/>
            <person name="Sandor L."/>
            <person name="Barry K."/>
            <person name="Martinez A.T."/>
            <person name="Xiao Y."/>
            <person name="Gibbons J.G."/>
            <person name="Terashima K."/>
            <person name="Grigoriev I.V."/>
            <person name="Hibbett D."/>
        </authorList>
    </citation>
    <scope>NUCLEOTIDE SEQUENCE [LARGE SCALE GENOMIC DNA]</scope>
    <source>
        <strain evidence="1 2">TFB7810</strain>
    </source>
</reference>
<evidence type="ECO:0000313" key="2">
    <source>
        <dbReference type="Proteomes" id="UP001142393"/>
    </source>
</evidence>
<sequence>MVPNKSIPRPLLNGGEEVIFQQRAYNKGRLVMEFNEGDLVVLNPHSLELLQKEKGRGKKLLMKYDGPFEIIRKLSPNDGQNEANDVLNNSKYDGSDFHLNTMSGSQSGNFRTLLKSFKTASVRNRLQREAASNSTTPTTILVSAFNDKFLRNLVRETFDDTCFKVPFTRDNVMEVTVHNNTFFRFLPEHADSMLDFVGRLARFIVKGANGRQGSTQDLPIIIPMDVIALEWSGNPILPHLTLANFSGDNPLQKLETTSFEALLALFHAIRIAVNKYARWAANKILISVSRGFESETNFGHFWSYSTEFILARERPNLMKSREEERGRMRYFGTYQPAPMDSRMVHYEAYNPNQPLFSMAYTPPTYVSESDETLTASLLFLADPRNLAH</sequence>
<dbReference type="AlphaFoldDB" id="A0A9W8TT80"/>
<organism evidence="1 2">
    <name type="scientific">Lentinula detonsa</name>
    <dbReference type="NCBI Taxonomy" id="2804962"/>
    <lineage>
        <taxon>Eukaryota</taxon>
        <taxon>Fungi</taxon>
        <taxon>Dikarya</taxon>
        <taxon>Basidiomycota</taxon>
        <taxon>Agaricomycotina</taxon>
        <taxon>Agaricomycetes</taxon>
        <taxon>Agaricomycetidae</taxon>
        <taxon>Agaricales</taxon>
        <taxon>Marasmiineae</taxon>
        <taxon>Omphalotaceae</taxon>
        <taxon>Lentinula</taxon>
    </lineage>
</organism>
<dbReference type="EMBL" id="JANVFU010000016">
    <property type="protein sequence ID" value="KAJ3739885.1"/>
    <property type="molecule type" value="Genomic_DNA"/>
</dbReference>
<gene>
    <name evidence="1" type="ORF">DFH05DRAFT_1463460</name>
</gene>
<name>A0A9W8TT80_9AGAR</name>
<keyword evidence="2" id="KW-1185">Reference proteome</keyword>
<evidence type="ECO:0000313" key="1">
    <source>
        <dbReference type="EMBL" id="KAJ3739885.1"/>
    </source>
</evidence>
<comment type="caution">
    <text evidence="1">The sequence shown here is derived from an EMBL/GenBank/DDBJ whole genome shotgun (WGS) entry which is preliminary data.</text>
</comment>
<accession>A0A9W8TT80</accession>
<dbReference type="Proteomes" id="UP001142393">
    <property type="component" value="Unassembled WGS sequence"/>
</dbReference>
<proteinExistence type="predicted"/>
<protein>
    <submittedName>
        <fullName evidence="1">Uncharacterized protein</fullName>
    </submittedName>
</protein>